<accession>A0AAN9KTG3</accession>
<protein>
    <submittedName>
        <fullName evidence="1">Uncharacterized protein</fullName>
    </submittedName>
</protein>
<proteinExistence type="predicted"/>
<evidence type="ECO:0000313" key="1">
    <source>
        <dbReference type="EMBL" id="KAK7322586.1"/>
    </source>
</evidence>
<evidence type="ECO:0000313" key="2">
    <source>
        <dbReference type="Proteomes" id="UP001367508"/>
    </source>
</evidence>
<name>A0AAN9KTG3_CANGL</name>
<gene>
    <name evidence="1" type="ORF">VNO77_25974</name>
</gene>
<reference evidence="1 2" key="1">
    <citation type="submission" date="2024-01" db="EMBL/GenBank/DDBJ databases">
        <title>The genomes of 5 underutilized Papilionoideae crops provide insights into root nodulation and disease resistanc.</title>
        <authorList>
            <person name="Jiang F."/>
        </authorList>
    </citation>
    <scope>NUCLEOTIDE SEQUENCE [LARGE SCALE GENOMIC DNA]</scope>
    <source>
        <strain evidence="1">LVBAO_FW01</strain>
        <tissue evidence="1">Leaves</tissue>
    </source>
</reference>
<organism evidence="1 2">
    <name type="scientific">Canavalia gladiata</name>
    <name type="common">Sword bean</name>
    <name type="synonym">Dolichos gladiatus</name>
    <dbReference type="NCBI Taxonomy" id="3824"/>
    <lineage>
        <taxon>Eukaryota</taxon>
        <taxon>Viridiplantae</taxon>
        <taxon>Streptophyta</taxon>
        <taxon>Embryophyta</taxon>
        <taxon>Tracheophyta</taxon>
        <taxon>Spermatophyta</taxon>
        <taxon>Magnoliopsida</taxon>
        <taxon>eudicotyledons</taxon>
        <taxon>Gunneridae</taxon>
        <taxon>Pentapetalae</taxon>
        <taxon>rosids</taxon>
        <taxon>fabids</taxon>
        <taxon>Fabales</taxon>
        <taxon>Fabaceae</taxon>
        <taxon>Papilionoideae</taxon>
        <taxon>50 kb inversion clade</taxon>
        <taxon>NPAAA clade</taxon>
        <taxon>indigoferoid/millettioid clade</taxon>
        <taxon>Phaseoleae</taxon>
        <taxon>Canavalia</taxon>
    </lineage>
</organism>
<comment type="caution">
    <text evidence="1">The sequence shown here is derived from an EMBL/GenBank/DDBJ whole genome shotgun (WGS) entry which is preliminary data.</text>
</comment>
<dbReference type="EMBL" id="JAYMYQ010000006">
    <property type="protein sequence ID" value="KAK7322586.1"/>
    <property type="molecule type" value="Genomic_DNA"/>
</dbReference>
<keyword evidence="2" id="KW-1185">Reference proteome</keyword>
<dbReference type="Proteomes" id="UP001367508">
    <property type="component" value="Unassembled WGS sequence"/>
</dbReference>
<sequence>MLLKVLGDERYIAAKVNRNKTQGLNLSPLFDKHQGYVKRQSRVIPDKARSSMYTFLESESNSISGALFVMRYQRRLRKARVALNLDAKSLTWHEGSRSALPLPRSWNSHNSSCFKEIGTTPFQVCILSKMPSNKVPRLLNYKCVSELREPTGWDPQLKKEVMKWTSCSVIRCTNRKGTNQTLKAINLNGSSVEPTEIV</sequence>
<dbReference type="AlphaFoldDB" id="A0AAN9KTG3"/>